<feature type="transmembrane region" description="Helical" evidence="5">
    <location>
        <begin position="73"/>
        <end position="94"/>
    </location>
</feature>
<proteinExistence type="predicted"/>
<evidence type="ECO:0000313" key="7">
    <source>
        <dbReference type="EMBL" id="SEK13481.1"/>
    </source>
</evidence>
<evidence type="ECO:0000259" key="6">
    <source>
        <dbReference type="Pfam" id="PF00892"/>
    </source>
</evidence>
<keyword evidence="3 5" id="KW-1133">Transmembrane helix</keyword>
<dbReference type="STRING" id="667676.SAMN05192539_10699"/>
<accession>A0A1H7EHX0</accession>
<keyword evidence="2 5" id="KW-0812">Transmembrane</keyword>
<dbReference type="Proteomes" id="UP000198866">
    <property type="component" value="Unassembled WGS sequence"/>
</dbReference>
<name>A0A1H7EHX0_9BURK</name>
<feature type="transmembrane region" description="Helical" evidence="5">
    <location>
        <begin position="45"/>
        <end position="67"/>
    </location>
</feature>
<protein>
    <submittedName>
        <fullName evidence="7">Uncharacterized membrane protein</fullName>
    </submittedName>
</protein>
<dbReference type="SUPFAM" id="SSF103481">
    <property type="entry name" value="Multidrug resistance efflux transporter EmrE"/>
    <property type="match status" value="1"/>
</dbReference>
<keyword evidence="4 5" id="KW-0472">Membrane</keyword>
<feature type="transmembrane region" description="Helical" evidence="5">
    <location>
        <begin position="101"/>
        <end position="121"/>
    </location>
</feature>
<dbReference type="PANTHER" id="PTHR22911">
    <property type="entry name" value="ACYL-MALONYL CONDENSING ENZYME-RELATED"/>
    <property type="match status" value="1"/>
</dbReference>
<feature type="transmembrane region" description="Helical" evidence="5">
    <location>
        <begin position="127"/>
        <end position="145"/>
    </location>
</feature>
<dbReference type="AlphaFoldDB" id="A0A1H7EHX0"/>
<dbReference type="EMBL" id="FNYE01000069">
    <property type="protein sequence ID" value="SEK13481.1"/>
    <property type="molecule type" value="Genomic_DNA"/>
</dbReference>
<keyword evidence="8" id="KW-1185">Reference proteome</keyword>
<feature type="transmembrane region" description="Helical" evidence="5">
    <location>
        <begin position="12"/>
        <end position="33"/>
    </location>
</feature>
<reference evidence="8" key="1">
    <citation type="submission" date="2016-10" db="EMBL/GenBank/DDBJ databases">
        <authorList>
            <person name="Varghese N."/>
            <person name="Submissions S."/>
        </authorList>
    </citation>
    <scope>NUCLEOTIDE SEQUENCE [LARGE SCALE GENOMIC DNA]</scope>
    <source>
        <strain evidence="8">LMG 26031</strain>
    </source>
</reference>
<feature type="domain" description="EamA" evidence="6">
    <location>
        <begin position="14"/>
        <end position="141"/>
    </location>
</feature>
<dbReference type="PANTHER" id="PTHR22911:SF6">
    <property type="entry name" value="SOLUTE CARRIER FAMILY 35 MEMBER G1"/>
    <property type="match status" value="1"/>
</dbReference>
<evidence type="ECO:0000256" key="1">
    <source>
        <dbReference type="ARBA" id="ARBA00004141"/>
    </source>
</evidence>
<evidence type="ECO:0000256" key="3">
    <source>
        <dbReference type="ARBA" id="ARBA00022989"/>
    </source>
</evidence>
<evidence type="ECO:0000256" key="5">
    <source>
        <dbReference type="SAM" id="Phobius"/>
    </source>
</evidence>
<comment type="subcellular location">
    <subcellularLocation>
        <location evidence="1">Membrane</location>
        <topology evidence="1">Multi-pass membrane protein</topology>
    </subcellularLocation>
</comment>
<dbReference type="InterPro" id="IPR000620">
    <property type="entry name" value="EamA_dom"/>
</dbReference>
<sequence>MVSLPLTEIKGSISGVSLVLLSSLFGAASIIQVKNLSRTESPVTIVFYSNVISTILSGMSLLFAWVMPNERDLGYMVLIGLTGGVGQLLLTVALSNAAASLLAPFGYFGVVWAIVFEYLIWGEAISAKTAVGFVVIIGTALYLCMSDKRSDAS</sequence>
<gene>
    <name evidence="7" type="ORF">SAMN05192539_10699</name>
</gene>
<dbReference type="Pfam" id="PF00892">
    <property type="entry name" value="EamA"/>
    <property type="match status" value="1"/>
</dbReference>
<evidence type="ECO:0000313" key="8">
    <source>
        <dbReference type="Proteomes" id="UP000198866"/>
    </source>
</evidence>
<dbReference type="GO" id="GO:0016020">
    <property type="term" value="C:membrane"/>
    <property type="evidence" value="ECO:0007669"/>
    <property type="project" value="UniProtKB-SubCell"/>
</dbReference>
<evidence type="ECO:0000256" key="2">
    <source>
        <dbReference type="ARBA" id="ARBA00022692"/>
    </source>
</evidence>
<evidence type="ECO:0000256" key="4">
    <source>
        <dbReference type="ARBA" id="ARBA00023136"/>
    </source>
</evidence>
<dbReference type="InterPro" id="IPR037185">
    <property type="entry name" value="EmrE-like"/>
</dbReference>
<organism evidence="7 8">
    <name type="scientific">Paraburkholderia diazotrophica</name>
    <dbReference type="NCBI Taxonomy" id="667676"/>
    <lineage>
        <taxon>Bacteria</taxon>
        <taxon>Pseudomonadati</taxon>
        <taxon>Pseudomonadota</taxon>
        <taxon>Betaproteobacteria</taxon>
        <taxon>Burkholderiales</taxon>
        <taxon>Burkholderiaceae</taxon>
        <taxon>Paraburkholderia</taxon>
    </lineage>
</organism>